<evidence type="ECO:0000256" key="1">
    <source>
        <dbReference type="ARBA" id="ARBA00004141"/>
    </source>
</evidence>
<evidence type="ECO:0000256" key="5">
    <source>
        <dbReference type="SAM" id="Phobius"/>
    </source>
</evidence>
<feature type="transmembrane region" description="Helical" evidence="5">
    <location>
        <begin position="48"/>
        <end position="70"/>
    </location>
</feature>
<feature type="transmembrane region" description="Helical" evidence="5">
    <location>
        <begin position="115"/>
        <end position="134"/>
    </location>
</feature>
<evidence type="ECO:0000256" key="3">
    <source>
        <dbReference type="ARBA" id="ARBA00022989"/>
    </source>
</evidence>
<evidence type="ECO:0000259" key="6">
    <source>
        <dbReference type="Pfam" id="PF07291"/>
    </source>
</evidence>
<feature type="domain" description="Methylamine utilisation protein MauE" evidence="6">
    <location>
        <begin position="6"/>
        <end position="132"/>
    </location>
</feature>
<feature type="transmembrane region" description="Helical" evidence="5">
    <location>
        <begin position="6"/>
        <end position="27"/>
    </location>
</feature>
<dbReference type="InterPro" id="IPR009908">
    <property type="entry name" value="Methylamine_util_MauE"/>
</dbReference>
<dbReference type="Proteomes" id="UP001214898">
    <property type="component" value="Chromosome"/>
</dbReference>
<protein>
    <submittedName>
        <fullName evidence="7">MauE/DoxX family redox-associated membrane protein</fullName>
    </submittedName>
</protein>
<evidence type="ECO:0000256" key="2">
    <source>
        <dbReference type="ARBA" id="ARBA00022692"/>
    </source>
</evidence>
<proteinExistence type="predicted"/>
<name>A0AAX3RME0_BACIU</name>
<dbReference type="GO" id="GO:0016020">
    <property type="term" value="C:membrane"/>
    <property type="evidence" value="ECO:0007669"/>
    <property type="project" value="UniProtKB-SubCell"/>
</dbReference>
<dbReference type="EMBL" id="CP120576">
    <property type="protein sequence ID" value="WEY84620.1"/>
    <property type="molecule type" value="Genomic_DNA"/>
</dbReference>
<dbReference type="AlphaFoldDB" id="A0AAX3RME0"/>
<evidence type="ECO:0000313" key="7">
    <source>
        <dbReference type="EMBL" id="WEY84620.1"/>
    </source>
</evidence>
<comment type="subcellular location">
    <subcellularLocation>
        <location evidence="1">Membrane</location>
        <topology evidence="1">Multi-pass membrane protein</topology>
    </subcellularLocation>
</comment>
<evidence type="ECO:0000256" key="4">
    <source>
        <dbReference type="ARBA" id="ARBA00023136"/>
    </source>
</evidence>
<gene>
    <name evidence="7" type="ORF">P5633_20625</name>
</gene>
<dbReference type="Pfam" id="PF07291">
    <property type="entry name" value="MauE"/>
    <property type="match status" value="1"/>
</dbReference>
<feature type="transmembrane region" description="Helical" evidence="5">
    <location>
        <begin position="76"/>
        <end position="94"/>
    </location>
</feature>
<evidence type="ECO:0000313" key="8">
    <source>
        <dbReference type="Proteomes" id="UP001214898"/>
    </source>
</evidence>
<dbReference type="GO" id="GO:0030416">
    <property type="term" value="P:methylamine metabolic process"/>
    <property type="evidence" value="ECO:0007669"/>
    <property type="project" value="InterPro"/>
</dbReference>
<organism evidence="7 8">
    <name type="scientific">Bacillus subtilis</name>
    <dbReference type="NCBI Taxonomy" id="1423"/>
    <lineage>
        <taxon>Bacteria</taxon>
        <taxon>Bacillati</taxon>
        <taxon>Bacillota</taxon>
        <taxon>Bacilli</taxon>
        <taxon>Bacillales</taxon>
        <taxon>Bacillaceae</taxon>
        <taxon>Bacillus</taxon>
    </lineage>
</organism>
<accession>A0AAX3RME0</accession>
<reference evidence="7" key="1">
    <citation type="submission" date="2025-02" db="EMBL/GenBank/DDBJ databases">
        <title>Complete genome sequences of 52 Bacillus and Priestia strains isolated from West-African fermentations and 26 reference strains from the DSMZ collection.</title>
        <authorList>
            <person name="Wiedenbein E.S."/>
            <person name="Canoy T.S."/>
            <person name="Hui Y."/>
            <person name="Parkouda C."/>
            <person name="Dawende C."/>
            <person name="Ametefe E."/>
            <person name="Jespersen L."/>
            <person name="Nielsen D.S."/>
        </authorList>
    </citation>
    <scope>NUCLEOTIDE SEQUENCE</scope>
    <source>
        <strain evidence="7">PRO56</strain>
    </source>
</reference>
<keyword evidence="3 5" id="KW-1133">Transmembrane helix</keyword>
<dbReference type="RefSeq" id="WP_032726710.1">
    <property type="nucleotide sequence ID" value="NZ_CP026036.1"/>
</dbReference>
<sequence>MSASLIIIKVFYVIIGVIFLKSSLSKIKRPMNFYYAIMDYKIITKKRIADLVVPFLVSLEFLLACLLITAASVSSLIIGISLQLFYVFLILSNINKEFKNNCGCFGFNTPRVPTLKHFSMNIFLLISIIILYGLQERI</sequence>
<keyword evidence="2 5" id="KW-0812">Transmembrane</keyword>
<keyword evidence="4 5" id="KW-0472">Membrane</keyword>